<gene>
    <name evidence="2" type="ORF">C1I92_25395</name>
</gene>
<protein>
    <recommendedName>
        <fullName evidence="4">Peptidase S1 domain-containing protein</fullName>
    </recommendedName>
</protein>
<evidence type="ECO:0000256" key="1">
    <source>
        <dbReference type="SAM" id="SignalP"/>
    </source>
</evidence>
<feature type="chain" id="PRO_5016120049" description="Peptidase S1 domain-containing protein" evidence="1">
    <location>
        <begin position="25"/>
        <end position="334"/>
    </location>
</feature>
<keyword evidence="3" id="KW-1185">Reference proteome</keyword>
<evidence type="ECO:0008006" key="4">
    <source>
        <dbReference type="Google" id="ProtNLM"/>
    </source>
</evidence>
<organism evidence="2 3">
    <name type="scientific">Jiangella anatolica</name>
    <dbReference type="NCBI Taxonomy" id="2670374"/>
    <lineage>
        <taxon>Bacteria</taxon>
        <taxon>Bacillati</taxon>
        <taxon>Actinomycetota</taxon>
        <taxon>Actinomycetes</taxon>
        <taxon>Jiangellales</taxon>
        <taxon>Jiangellaceae</taxon>
        <taxon>Jiangella</taxon>
    </lineage>
</organism>
<proteinExistence type="predicted"/>
<accession>A0A2W2C491</accession>
<dbReference type="EMBL" id="POTW01000083">
    <property type="protein sequence ID" value="PZF80566.1"/>
    <property type="molecule type" value="Genomic_DNA"/>
</dbReference>
<dbReference type="Gene3D" id="2.40.10.10">
    <property type="entry name" value="Trypsin-like serine proteases"/>
    <property type="match status" value="2"/>
</dbReference>
<keyword evidence="1" id="KW-0732">Signal</keyword>
<evidence type="ECO:0000313" key="3">
    <source>
        <dbReference type="Proteomes" id="UP000248764"/>
    </source>
</evidence>
<reference evidence="2 3" key="1">
    <citation type="submission" date="2018-01" db="EMBL/GenBank/DDBJ databases">
        <title>Draft genome sequence of Jiangella sp. GTF31.</title>
        <authorList>
            <person name="Sahin N."/>
            <person name="Ay H."/>
            <person name="Saygin H."/>
        </authorList>
    </citation>
    <scope>NUCLEOTIDE SEQUENCE [LARGE SCALE GENOMIC DNA]</scope>
    <source>
        <strain evidence="2 3">GTF31</strain>
    </source>
</reference>
<dbReference type="InterPro" id="IPR009003">
    <property type="entry name" value="Peptidase_S1_PA"/>
</dbReference>
<comment type="caution">
    <text evidence="2">The sequence shown here is derived from an EMBL/GenBank/DDBJ whole genome shotgun (WGS) entry which is preliminary data.</text>
</comment>
<dbReference type="Proteomes" id="UP000248764">
    <property type="component" value="Unassembled WGS sequence"/>
</dbReference>
<name>A0A2W2C491_9ACTN</name>
<dbReference type="RefSeq" id="WP_111257430.1">
    <property type="nucleotide sequence ID" value="NZ_POTW01000083.1"/>
</dbReference>
<dbReference type="AlphaFoldDB" id="A0A2W2C491"/>
<dbReference type="SUPFAM" id="SSF50494">
    <property type="entry name" value="Trypsin-like serine proteases"/>
    <property type="match status" value="1"/>
</dbReference>
<evidence type="ECO:0000313" key="2">
    <source>
        <dbReference type="EMBL" id="PZF80566.1"/>
    </source>
</evidence>
<dbReference type="InterPro" id="IPR043504">
    <property type="entry name" value="Peptidase_S1_PA_chymotrypsin"/>
</dbReference>
<sequence length="334" mass="34993">MKLLNVLAPVGLAAAALVANPVLAGGVPPDDDPFSIAAVAPLERSADTERTVKQLWNTRHSWAGEFASDIEFVHSTDDVIYVLVSDNVAGVHDALPADVRPHTTVIHGGVADAAGSPTSDRGGWTGGNHIYSTNGVGETTGCTQGFTWRSWATGAVLGSTALHCYQDDDSPFIEWYHDGRHLGTRTQAGTLNNDVVLLRPAPGTSFNASIWVHLPGGGVEERVVTGAGANALHTPIAFYGRTSGGGDGEITARNHPGAGEMTTDAIEVRPGDSGGPVYSTYRDGTVQARGTVSSLTYTDTNRNGEYDNGEPVTSMIFIDATYTSGNLDASIYVP</sequence>
<feature type="signal peptide" evidence="1">
    <location>
        <begin position="1"/>
        <end position="24"/>
    </location>
</feature>